<feature type="coiled-coil region" evidence="1">
    <location>
        <begin position="151"/>
        <end position="178"/>
    </location>
</feature>
<dbReference type="OrthoDB" id="287623at2759"/>
<organism evidence="2 3">
    <name type="scientific">Ichthyophthirius multifiliis</name>
    <name type="common">White spot disease agent</name>
    <name type="synonym">Ich</name>
    <dbReference type="NCBI Taxonomy" id="5932"/>
    <lineage>
        <taxon>Eukaryota</taxon>
        <taxon>Sar</taxon>
        <taxon>Alveolata</taxon>
        <taxon>Ciliophora</taxon>
        <taxon>Intramacronucleata</taxon>
        <taxon>Oligohymenophorea</taxon>
        <taxon>Hymenostomatida</taxon>
        <taxon>Ophryoglenina</taxon>
        <taxon>Ichthyophthirius</taxon>
    </lineage>
</organism>
<protein>
    <submittedName>
        <fullName evidence="2">Uncharacterized protein</fullName>
    </submittedName>
</protein>
<evidence type="ECO:0000313" key="3">
    <source>
        <dbReference type="Proteomes" id="UP000008983"/>
    </source>
</evidence>
<sequence length="459" mass="54920">MQKIIINNREIMRSKQFIILIKIKKNYNKKILQIQTLCREYRKQFSKAYKILFKDNELCYLTEILDSAQEGFPYLWVNGDKYIFSNEVLNAGQQLLDYFFQLQYIMRSTYSKICQESCTFSIQQIKDQIINSIEKFDQIWVKFEKSYVLELMHIENDARRYIQKAIEIEQELESIEIREKIKGKKFIFNQDIHNLYKKLCNIINQLNSVANIEGKGRDDLQFEVLQESECILRKITKEQSQAVRQLAENIKNSFQKLRKLFLKYQQNMEMVDPQLKNNIDLVEALFEYEQSWEKGQSYFLDPKKLSYLVHFSHIIETTAQKYKHFSEQVECRDADIFLNIPCLMILKCLNNEDKNICAFFLPQLFQNDGNKVFLMLEELKKEFNEWKAGHTRLYEFHNILEKNLLGIQLSVQDQFAIEFCKQQIENMIHKIKQLAMELQRKNPSEWNSFLDAALCESLN</sequence>
<keyword evidence="1" id="KW-0175">Coiled coil</keyword>
<keyword evidence="3" id="KW-1185">Reference proteome</keyword>
<evidence type="ECO:0000256" key="1">
    <source>
        <dbReference type="SAM" id="Coils"/>
    </source>
</evidence>
<name>G0QNZ6_ICHMU</name>
<evidence type="ECO:0000313" key="2">
    <source>
        <dbReference type="EMBL" id="EGR33054.1"/>
    </source>
</evidence>
<dbReference type="eggNOG" id="ENOG502S6HB">
    <property type="taxonomic scope" value="Eukaryota"/>
</dbReference>
<dbReference type="GeneID" id="14909232"/>
<dbReference type="AlphaFoldDB" id="G0QNZ6"/>
<gene>
    <name evidence="2" type="ORF">IMG5_062790</name>
</gene>
<accession>G0QNZ6</accession>
<proteinExistence type="predicted"/>
<dbReference type="OMA" id="TCENYLQ"/>
<dbReference type="Proteomes" id="UP000008983">
    <property type="component" value="Unassembled WGS sequence"/>
</dbReference>
<dbReference type="EMBL" id="GL983516">
    <property type="protein sequence ID" value="EGR33054.1"/>
    <property type="molecule type" value="Genomic_DNA"/>
</dbReference>
<dbReference type="RefSeq" id="XP_004037040.1">
    <property type="nucleotide sequence ID" value="XM_004036992.1"/>
</dbReference>
<dbReference type="STRING" id="857967.G0QNZ6"/>
<reference evidence="2 3" key="1">
    <citation type="submission" date="2011-07" db="EMBL/GenBank/DDBJ databases">
        <authorList>
            <person name="Coyne R."/>
            <person name="Brami D."/>
            <person name="Johnson J."/>
            <person name="Hostetler J."/>
            <person name="Hannick L."/>
            <person name="Clark T."/>
            <person name="Cassidy-Hanley D."/>
            <person name="Inman J."/>
        </authorList>
    </citation>
    <scope>NUCLEOTIDE SEQUENCE [LARGE SCALE GENOMIC DNA]</scope>
    <source>
        <strain evidence="2 3">G5</strain>
    </source>
</reference>
<dbReference type="InParanoid" id="G0QNZ6"/>